<evidence type="ECO:0000313" key="1">
    <source>
        <dbReference type="EMBL" id="KAL2730447.1"/>
    </source>
</evidence>
<proteinExistence type="predicted"/>
<sequence>MAGGGEAQGAACSLLCQRKSISRITVGSSLCVVFSESLEELRDQQRLEMSERVHEICTWTSVQDYIERTVRDEVEIFTQDRILREDVNVGIDYEKKPPNRLTNSNTFHPITARLDIRILIFFVREWKDKRAMKERTVCLRGEIEESSRMGFAREKGSSASSLSYRSCSRDKGNSGTVRKKLRLTPLYDLLVGMLVVGGVGGGGR</sequence>
<gene>
    <name evidence="1" type="ORF">V1477_016258</name>
</gene>
<reference evidence="1 2" key="1">
    <citation type="journal article" date="2024" name="Ann. Entomol. Soc. Am.">
        <title>Genomic analyses of the southern and eastern yellowjacket wasps (Hymenoptera: Vespidae) reveal evolutionary signatures of social life.</title>
        <authorList>
            <person name="Catto M.A."/>
            <person name="Caine P.B."/>
            <person name="Orr S.E."/>
            <person name="Hunt B.G."/>
            <person name="Goodisman M.A.D."/>
        </authorList>
    </citation>
    <scope>NUCLEOTIDE SEQUENCE [LARGE SCALE GENOMIC DNA]</scope>
    <source>
        <strain evidence="1">232</strain>
        <tissue evidence="1">Head and thorax</tissue>
    </source>
</reference>
<dbReference type="AlphaFoldDB" id="A0ABD2BCI3"/>
<keyword evidence="2" id="KW-1185">Reference proteome</keyword>
<accession>A0ABD2BCI3</accession>
<organism evidence="1 2">
    <name type="scientific">Vespula maculifrons</name>
    <name type="common">Eastern yellow jacket</name>
    <name type="synonym">Wasp</name>
    <dbReference type="NCBI Taxonomy" id="7453"/>
    <lineage>
        <taxon>Eukaryota</taxon>
        <taxon>Metazoa</taxon>
        <taxon>Ecdysozoa</taxon>
        <taxon>Arthropoda</taxon>
        <taxon>Hexapoda</taxon>
        <taxon>Insecta</taxon>
        <taxon>Pterygota</taxon>
        <taxon>Neoptera</taxon>
        <taxon>Endopterygota</taxon>
        <taxon>Hymenoptera</taxon>
        <taxon>Apocrita</taxon>
        <taxon>Aculeata</taxon>
        <taxon>Vespoidea</taxon>
        <taxon>Vespidae</taxon>
        <taxon>Vespinae</taxon>
        <taxon>Vespula</taxon>
    </lineage>
</organism>
<name>A0ABD2BCI3_VESMC</name>
<dbReference type="Proteomes" id="UP001607303">
    <property type="component" value="Unassembled WGS sequence"/>
</dbReference>
<dbReference type="EMBL" id="JAYRBN010000091">
    <property type="protein sequence ID" value="KAL2730447.1"/>
    <property type="molecule type" value="Genomic_DNA"/>
</dbReference>
<evidence type="ECO:0000313" key="2">
    <source>
        <dbReference type="Proteomes" id="UP001607303"/>
    </source>
</evidence>
<protein>
    <submittedName>
        <fullName evidence="1">Uncharacterized protein</fullName>
    </submittedName>
</protein>
<comment type="caution">
    <text evidence="1">The sequence shown here is derived from an EMBL/GenBank/DDBJ whole genome shotgun (WGS) entry which is preliminary data.</text>
</comment>